<keyword evidence="3" id="KW-1185">Reference proteome</keyword>
<evidence type="ECO:0000256" key="1">
    <source>
        <dbReference type="SAM" id="MobiDB-lite"/>
    </source>
</evidence>
<protein>
    <submittedName>
        <fullName evidence="2">Uncharacterized protein</fullName>
    </submittedName>
</protein>
<dbReference type="AlphaFoldDB" id="A0A2B4SPT1"/>
<dbReference type="Proteomes" id="UP000225706">
    <property type="component" value="Unassembled WGS sequence"/>
</dbReference>
<gene>
    <name evidence="2" type="ORF">AWC38_SpisGene3240</name>
</gene>
<organism evidence="2 3">
    <name type="scientific">Stylophora pistillata</name>
    <name type="common">Smooth cauliflower coral</name>
    <dbReference type="NCBI Taxonomy" id="50429"/>
    <lineage>
        <taxon>Eukaryota</taxon>
        <taxon>Metazoa</taxon>
        <taxon>Cnidaria</taxon>
        <taxon>Anthozoa</taxon>
        <taxon>Hexacorallia</taxon>
        <taxon>Scleractinia</taxon>
        <taxon>Astrocoeniina</taxon>
        <taxon>Pocilloporidae</taxon>
        <taxon>Stylophora</taxon>
    </lineage>
</organism>
<comment type="caution">
    <text evidence="2">The sequence shown here is derived from an EMBL/GenBank/DDBJ whole genome shotgun (WGS) entry which is preliminary data.</text>
</comment>
<evidence type="ECO:0000313" key="3">
    <source>
        <dbReference type="Proteomes" id="UP000225706"/>
    </source>
</evidence>
<feature type="region of interest" description="Disordered" evidence="1">
    <location>
        <begin position="174"/>
        <end position="201"/>
    </location>
</feature>
<sequence>MALAGRNTLRTRLRRFPQDVREELNGIVPRSSWQALTREFSINMYTALKPEALDLIPNLVDCSYEEFREDVRERMEILKEMDTGDNQSFKGKSKVGFHSYFYRFWLVGQRRPDGLYDIVFAHIARKEEFDLFLSLKKIMKGSAHATATAPPIVADLVARLSKRTCEYVLAGIIGGDEDETPSQPEPTRALTNEPSGSPYTDLTQHLGDRLTDYEMVEDLIERGMLAEREDGTLYIQLE</sequence>
<reference evidence="3" key="1">
    <citation type="journal article" date="2017" name="bioRxiv">
        <title>Comparative analysis of the genomes of Stylophora pistillata and Acropora digitifera provides evidence for extensive differences between species of corals.</title>
        <authorList>
            <person name="Voolstra C.R."/>
            <person name="Li Y."/>
            <person name="Liew Y.J."/>
            <person name="Baumgarten S."/>
            <person name="Zoccola D."/>
            <person name="Flot J.-F."/>
            <person name="Tambutte S."/>
            <person name="Allemand D."/>
            <person name="Aranda M."/>
        </authorList>
    </citation>
    <scope>NUCLEOTIDE SEQUENCE [LARGE SCALE GENOMIC DNA]</scope>
</reference>
<dbReference type="EMBL" id="LSMT01000029">
    <property type="protein sequence ID" value="PFX31921.1"/>
    <property type="molecule type" value="Genomic_DNA"/>
</dbReference>
<name>A0A2B4SPT1_STYPI</name>
<feature type="compositionally biased region" description="Polar residues" evidence="1">
    <location>
        <begin position="189"/>
        <end position="201"/>
    </location>
</feature>
<accession>A0A2B4SPT1</accession>
<proteinExistence type="predicted"/>
<evidence type="ECO:0000313" key="2">
    <source>
        <dbReference type="EMBL" id="PFX31921.1"/>
    </source>
</evidence>
<dbReference type="OrthoDB" id="5968662at2759"/>